<protein>
    <submittedName>
        <fullName evidence="4">U-box domain-containing protein 9-like protein</fullName>
    </submittedName>
</protein>
<dbReference type="OrthoDB" id="10064100at2759"/>
<dbReference type="UniPathway" id="UPA00143"/>
<dbReference type="InterPro" id="IPR013083">
    <property type="entry name" value="Znf_RING/FYVE/PHD"/>
</dbReference>
<reference evidence="4" key="1">
    <citation type="submission" date="2020-01" db="EMBL/GenBank/DDBJ databases">
        <title>Genome sequence of Kobresia littledalei, the first chromosome-level genome in the family Cyperaceae.</title>
        <authorList>
            <person name="Qu G."/>
        </authorList>
    </citation>
    <scope>NUCLEOTIDE SEQUENCE</scope>
    <source>
        <strain evidence="4">C.B.Clarke</strain>
        <tissue evidence="4">Leaf</tissue>
    </source>
</reference>
<keyword evidence="5" id="KW-1185">Reference proteome</keyword>
<evidence type="ECO:0000259" key="3">
    <source>
        <dbReference type="PROSITE" id="PS51698"/>
    </source>
</evidence>
<dbReference type="AlphaFoldDB" id="A0A833QR87"/>
<sequence length="107" mass="11749">MDKGAEGLKLKLRRLVDAIADGGEGCEELETYDEVARLVLEIRDLKFGAARNGKGGGNFEKNEGSFVKVPEHFLCPLSSELMRDPVVLSSGQSGVRWGLTTEQQRKL</sequence>
<gene>
    <name evidence="4" type="ORF">FCM35_KLT12448</name>
</gene>
<dbReference type="InterPro" id="IPR003613">
    <property type="entry name" value="Ubox_domain"/>
</dbReference>
<dbReference type="PROSITE" id="PS51698">
    <property type="entry name" value="U_BOX"/>
    <property type="match status" value="1"/>
</dbReference>
<dbReference type="Pfam" id="PF04564">
    <property type="entry name" value="U-box"/>
    <property type="match status" value="1"/>
</dbReference>
<feature type="domain" description="U-box" evidence="3">
    <location>
        <begin position="68"/>
        <end position="107"/>
    </location>
</feature>
<proteinExistence type="predicted"/>
<evidence type="ECO:0000313" key="5">
    <source>
        <dbReference type="Proteomes" id="UP000623129"/>
    </source>
</evidence>
<dbReference type="SUPFAM" id="SSF57850">
    <property type="entry name" value="RING/U-box"/>
    <property type="match status" value="1"/>
</dbReference>
<evidence type="ECO:0000256" key="2">
    <source>
        <dbReference type="ARBA" id="ARBA00022679"/>
    </source>
</evidence>
<dbReference type="Proteomes" id="UP000623129">
    <property type="component" value="Unassembled WGS sequence"/>
</dbReference>
<comment type="pathway">
    <text evidence="1">Protein modification; protein ubiquitination.</text>
</comment>
<dbReference type="Gene3D" id="3.30.40.10">
    <property type="entry name" value="Zinc/RING finger domain, C3HC4 (zinc finger)"/>
    <property type="match status" value="1"/>
</dbReference>
<comment type="caution">
    <text evidence="4">The sequence shown here is derived from an EMBL/GenBank/DDBJ whole genome shotgun (WGS) entry which is preliminary data.</text>
</comment>
<dbReference type="GO" id="GO:0004842">
    <property type="term" value="F:ubiquitin-protein transferase activity"/>
    <property type="evidence" value="ECO:0007669"/>
    <property type="project" value="InterPro"/>
</dbReference>
<accession>A0A833QR87</accession>
<keyword evidence="2" id="KW-0808">Transferase</keyword>
<name>A0A833QR87_9POAL</name>
<evidence type="ECO:0000256" key="1">
    <source>
        <dbReference type="ARBA" id="ARBA00004906"/>
    </source>
</evidence>
<evidence type="ECO:0000313" key="4">
    <source>
        <dbReference type="EMBL" id="KAF3323717.1"/>
    </source>
</evidence>
<dbReference type="EMBL" id="SWLB01000023">
    <property type="protein sequence ID" value="KAF3323717.1"/>
    <property type="molecule type" value="Genomic_DNA"/>
</dbReference>
<dbReference type="GO" id="GO:0016567">
    <property type="term" value="P:protein ubiquitination"/>
    <property type="evidence" value="ECO:0007669"/>
    <property type="project" value="UniProtKB-UniPathway"/>
</dbReference>
<organism evidence="4 5">
    <name type="scientific">Carex littledalei</name>
    <dbReference type="NCBI Taxonomy" id="544730"/>
    <lineage>
        <taxon>Eukaryota</taxon>
        <taxon>Viridiplantae</taxon>
        <taxon>Streptophyta</taxon>
        <taxon>Embryophyta</taxon>
        <taxon>Tracheophyta</taxon>
        <taxon>Spermatophyta</taxon>
        <taxon>Magnoliopsida</taxon>
        <taxon>Liliopsida</taxon>
        <taxon>Poales</taxon>
        <taxon>Cyperaceae</taxon>
        <taxon>Cyperoideae</taxon>
        <taxon>Cariceae</taxon>
        <taxon>Carex</taxon>
        <taxon>Carex subgen. Euthyceras</taxon>
    </lineage>
</organism>